<organism evidence="2 3">
    <name type="scientific">Gossypium klotzschianum</name>
    <dbReference type="NCBI Taxonomy" id="34286"/>
    <lineage>
        <taxon>Eukaryota</taxon>
        <taxon>Viridiplantae</taxon>
        <taxon>Streptophyta</taxon>
        <taxon>Embryophyta</taxon>
        <taxon>Tracheophyta</taxon>
        <taxon>Spermatophyta</taxon>
        <taxon>Magnoliopsida</taxon>
        <taxon>eudicotyledons</taxon>
        <taxon>Gunneridae</taxon>
        <taxon>Pentapetalae</taxon>
        <taxon>rosids</taxon>
        <taxon>malvids</taxon>
        <taxon>Malvales</taxon>
        <taxon>Malvaceae</taxon>
        <taxon>Malvoideae</taxon>
        <taxon>Gossypium</taxon>
    </lineage>
</organism>
<reference evidence="2 3" key="1">
    <citation type="journal article" date="2019" name="Genome Biol. Evol.">
        <title>Insights into the evolution of the New World diploid cottons (Gossypium, subgenus Houzingenia) based on genome sequencing.</title>
        <authorList>
            <person name="Grover C.E."/>
            <person name="Arick M.A. 2nd"/>
            <person name="Thrash A."/>
            <person name="Conover J.L."/>
            <person name="Sanders W.S."/>
            <person name="Peterson D.G."/>
            <person name="Frelichowski J.E."/>
            <person name="Scheffler J.A."/>
            <person name="Scheffler B.E."/>
            <person name="Wendel J.F."/>
        </authorList>
    </citation>
    <scope>NUCLEOTIDE SEQUENCE [LARGE SCALE GENOMIC DNA]</scope>
    <source>
        <strain evidence="2">57</strain>
        <tissue evidence="2">Leaf</tissue>
    </source>
</reference>
<keyword evidence="1" id="KW-1133">Transmembrane helix</keyword>
<evidence type="ECO:0000256" key="1">
    <source>
        <dbReference type="SAM" id="Phobius"/>
    </source>
</evidence>
<dbReference type="AlphaFoldDB" id="A0A7J8UWZ3"/>
<dbReference type="EMBL" id="JABFAB010000007">
    <property type="protein sequence ID" value="MBA0654953.1"/>
    <property type="molecule type" value="Genomic_DNA"/>
</dbReference>
<feature type="transmembrane region" description="Helical" evidence="1">
    <location>
        <begin position="20"/>
        <end position="42"/>
    </location>
</feature>
<evidence type="ECO:0000313" key="2">
    <source>
        <dbReference type="EMBL" id="MBA0654953.1"/>
    </source>
</evidence>
<dbReference type="Proteomes" id="UP000593573">
    <property type="component" value="Unassembled WGS sequence"/>
</dbReference>
<keyword evidence="1" id="KW-0812">Transmembrane</keyword>
<accession>A0A7J8UWZ3</accession>
<gene>
    <name evidence="2" type="ORF">Goklo_021853</name>
</gene>
<keyword evidence="1" id="KW-0472">Membrane</keyword>
<name>A0A7J8UWZ3_9ROSI</name>
<keyword evidence="3" id="KW-1185">Reference proteome</keyword>
<protein>
    <submittedName>
        <fullName evidence="2">Uncharacterized protein</fullName>
    </submittedName>
</protein>
<proteinExistence type="predicted"/>
<sequence length="60" mass="6525">MDLGGPPMGFRWGTLSENPWAAPNGILPSLLLLVVTISFAAATLKFTWKHGPLCALWKQC</sequence>
<comment type="caution">
    <text evidence="2">The sequence shown here is derived from an EMBL/GenBank/DDBJ whole genome shotgun (WGS) entry which is preliminary data.</text>
</comment>
<evidence type="ECO:0000313" key="3">
    <source>
        <dbReference type="Proteomes" id="UP000593573"/>
    </source>
</evidence>